<evidence type="ECO:0000256" key="6">
    <source>
        <dbReference type="SAM" id="Phobius"/>
    </source>
</evidence>
<dbReference type="Gene3D" id="3.90.700.10">
    <property type="entry name" value="Succinate dehydrogenase/fumarate reductase flavoprotein, catalytic domain"/>
    <property type="match status" value="1"/>
</dbReference>
<dbReference type="InterPro" id="IPR036188">
    <property type="entry name" value="FAD/NAD-bd_sf"/>
</dbReference>
<dbReference type="GO" id="GO:0016491">
    <property type="term" value="F:oxidoreductase activity"/>
    <property type="evidence" value="ECO:0007669"/>
    <property type="project" value="UniProtKB-KW"/>
</dbReference>
<dbReference type="PRINTS" id="PR00411">
    <property type="entry name" value="PNDRDTASEI"/>
</dbReference>
<dbReference type="Proteomes" id="UP000596427">
    <property type="component" value="Chromosome"/>
</dbReference>
<evidence type="ECO:0000313" key="9">
    <source>
        <dbReference type="Proteomes" id="UP000596427"/>
    </source>
</evidence>
<dbReference type="NCBIfam" id="NF009477">
    <property type="entry name" value="PRK12843.1"/>
    <property type="match status" value="1"/>
</dbReference>
<feature type="region of interest" description="Disordered" evidence="5">
    <location>
        <begin position="568"/>
        <end position="594"/>
    </location>
</feature>
<keyword evidence="9" id="KW-1185">Reference proteome</keyword>
<dbReference type="SUPFAM" id="SSF51905">
    <property type="entry name" value="FAD/NAD(P)-binding domain"/>
    <property type="match status" value="1"/>
</dbReference>
<keyword evidence="4" id="KW-0560">Oxidoreductase</keyword>
<organism evidence="8 9">
    <name type="scientific">Xanthobacter dioxanivorans</name>
    <dbReference type="NCBI Taxonomy" id="2528964"/>
    <lineage>
        <taxon>Bacteria</taxon>
        <taxon>Pseudomonadati</taxon>
        <taxon>Pseudomonadota</taxon>
        <taxon>Alphaproteobacteria</taxon>
        <taxon>Hyphomicrobiales</taxon>
        <taxon>Xanthobacteraceae</taxon>
        <taxon>Xanthobacter</taxon>
    </lineage>
</organism>
<dbReference type="AlphaFoldDB" id="A0A974PT85"/>
<dbReference type="InterPro" id="IPR027477">
    <property type="entry name" value="Succ_DH/fumarate_Rdtase_cat_sf"/>
</dbReference>
<name>A0A974PT85_9HYPH</name>
<keyword evidence="3" id="KW-0274">FAD</keyword>
<dbReference type="EMBL" id="CP063362">
    <property type="protein sequence ID" value="QRG09051.1"/>
    <property type="molecule type" value="Genomic_DNA"/>
</dbReference>
<feature type="domain" description="FAD-dependent oxidoreductase 2 FAD-binding" evidence="7">
    <location>
        <begin position="11"/>
        <end position="549"/>
    </location>
</feature>
<evidence type="ECO:0000256" key="3">
    <source>
        <dbReference type="ARBA" id="ARBA00022827"/>
    </source>
</evidence>
<dbReference type="InterPro" id="IPR050315">
    <property type="entry name" value="FAD-oxidoreductase_2"/>
</dbReference>
<dbReference type="SUPFAM" id="SSF56425">
    <property type="entry name" value="Succinate dehydrogenase/fumarate reductase flavoprotein, catalytic domain"/>
    <property type="match status" value="1"/>
</dbReference>
<comment type="cofactor">
    <cofactor evidence="1">
        <name>FAD</name>
        <dbReference type="ChEBI" id="CHEBI:57692"/>
    </cofactor>
</comment>
<gene>
    <name evidence="8" type="ORF">EZH22_12720</name>
</gene>
<feature type="transmembrane region" description="Helical" evidence="6">
    <location>
        <begin position="12"/>
        <end position="30"/>
    </location>
</feature>
<dbReference type="Gene3D" id="3.50.50.60">
    <property type="entry name" value="FAD/NAD(P)-binding domain"/>
    <property type="match status" value="3"/>
</dbReference>
<dbReference type="RefSeq" id="WP_203195969.1">
    <property type="nucleotide sequence ID" value="NZ_CP063362.1"/>
</dbReference>
<dbReference type="GO" id="GO:0008202">
    <property type="term" value="P:steroid metabolic process"/>
    <property type="evidence" value="ECO:0007669"/>
    <property type="project" value="UniProtKB-ARBA"/>
</dbReference>
<dbReference type="InterPro" id="IPR003953">
    <property type="entry name" value="FAD-dep_OxRdtase_2_FAD-bd"/>
</dbReference>
<evidence type="ECO:0000256" key="4">
    <source>
        <dbReference type="ARBA" id="ARBA00023002"/>
    </source>
</evidence>
<keyword evidence="6" id="KW-1133">Transmembrane helix</keyword>
<keyword evidence="2" id="KW-0285">Flavoprotein</keyword>
<accession>A0A974PT85</accession>
<sequence length="594" mass="62411">MSHPNYDREVDLLVAGAGAGGMAAALVAALEGLDVLLSEKSQQVGGTASTSAGTLWIPGNHQSRDAGYDDSAAKADIYMRALAGNGGDAALREAYLSTGPEAIDYLMARTDVQFIPCGKHPDYQSQIPGAAVSGRAIVPRIFDGRLLGKDFARVRPPIPEFMVFGGMMVGKDDIPRLLGRFRSLANFAYSARLLLRYMADRLRFSRGTRVVMGNALVARLYFSLRKANVPIAFGTSVKELIRGPDGVTGAVLEVEGGRAIAVRARKGVVLATGGYARNPAFRAAFMPKPVPERSLAAAGNTGDGIVLGRDAGARIAPGEHGTGAFWTPVSTLRRKDGSRGPFPHLSLDRAKPGLIAVNKAGRRFVDEGASYHDFVEAMFEENRTTPSIPAYLICEADFVRRYGLGAIHPGTTNLKPFAESGYIILAPTLEALARRIGVDPAALRATVARHNGFAATGVDLDFGKGARELSRFNGDPAHTPNPCLAPIVKGPFCAVEVWPAEIASSTGLSTDADARVLGADGRPIPGLYACGNDMASIMAGTYPGPGTTLGPAIVFAYRAAMRAAGKAISAPRPGDGHQGLDAAQQPGGNDHALL</sequence>
<dbReference type="PANTHER" id="PTHR43400">
    <property type="entry name" value="FUMARATE REDUCTASE"/>
    <property type="match status" value="1"/>
</dbReference>
<evidence type="ECO:0000256" key="2">
    <source>
        <dbReference type="ARBA" id="ARBA00022630"/>
    </source>
</evidence>
<evidence type="ECO:0000256" key="5">
    <source>
        <dbReference type="SAM" id="MobiDB-lite"/>
    </source>
</evidence>
<proteinExistence type="predicted"/>
<dbReference type="Pfam" id="PF00890">
    <property type="entry name" value="FAD_binding_2"/>
    <property type="match status" value="1"/>
</dbReference>
<reference evidence="8 9" key="1">
    <citation type="submission" date="2020-10" db="EMBL/GenBank/DDBJ databases">
        <title>Degradation of 1,4-Dioxane by Xanthobacter sp. YN2, via a Novel Group-2 Soluble Di-Iron Monooxygenase.</title>
        <authorList>
            <person name="Ma F."/>
            <person name="Wang Y."/>
            <person name="Yang J."/>
            <person name="Guo H."/>
            <person name="Su D."/>
            <person name="Yu L."/>
        </authorList>
    </citation>
    <scope>NUCLEOTIDE SEQUENCE [LARGE SCALE GENOMIC DNA]</scope>
    <source>
        <strain evidence="8 9">YN2</strain>
    </source>
</reference>
<evidence type="ECO:0000313" key="8">
    <source>
        <dbReference type="EMBL" id="QRG09051.1"/>
    </source>
</evidence>
<dbReference type="KEGG" id="xdi:EZH22_12720"/>
<dbReference type="PANTHER" id="PTHR43400:SF10">
    <property type="entry name" value="3-OXOSTEROID 1-DEHYDROGENASE"/>
    <property type="match status" value="1"/>
</dbReference>
<keyword evidence="6" id="KW-0812">Transmembrane</keyword>
<evidence type="ECO:0000256" key="1">
    <source>
        <dbReference type="ARBA" id="ARBA00001974"/>
    </source>
</evidence>
<evidence type="ECO:0000259" key="7">
    <source>
        <dbReference type="Pfam" id="PF00890"/>
    </source>
</evidence>
<keyword evidence="6" id="KW-0472">Membrane</keyword>
<protein>
    <submittedName>
        <fullName evidence="8">FAD-dependent oxidoreductase</fullName>
    </submittedName>
</protein>